<dbReference type="OrthoDB" id="6906904at2"/>
<accession>A0A4P7PG99</accession>
<evidence type="ECO:0000313" key="1">
    <source>
        <dbReference type="EMBL" id="QBZ89710.1"/>
    </source>
</evidence>
<dbReference type="Proteomes" id="UP000296468">
    <property type="component" value="Chromosome"/>
</dbReference>
<name>A0A4P7PG99_9PSED</name>
<gene>
    <name evidence="1" type="ORF">EPZ47_13600</name>
</gene>
<dbReference type="InterPro" id="IPR012448">
    <property type="entry name" value="DUF1652"/>
</dbReference>
<dbReference type="Pfam" id="PF07865">
    <property type="entry name" value="DUF1652"/>
    <property type="match status" value="1"/>
</dbReference>
<reference evidence="1 2" key="1">
    <citation type="journal article" date="2019" name="Front. Microbiol.">
        <title>In silico and Genetic Analyses of Cyclic Lipopeptide Synthetic Gene Clusters in Pseudomonas sp. 11K1.</title>
        <authorList>
            <person name="Zhao H."/>
            <person name="Liu Y.P."/>
            <person name="Zhang L.Q."/>
        </authorList>
    </citation>
    <scope>NUCLEOTIDE SEQUENCE [LARGE SCALE GENOMIC DNA]</scope>
    <source>
        <strain evidence="1 2">11K1</strain>
    </source>
</reference>
<protein>
    <submittedName>
        <fullName evidence="1">DUF1652 domain-containing protein</fullName>
    </submittedName>
</protein>
<dbReference type="AlphaFoldDB" id="A0A4P7PG99"/>
<sequence length="95" mass="10859">MFLSALEMRNIIESSLLPKRSQCTLSPDLSMTIKIYDDHETDRVALVKTGIDAQKLTGCRAINDLIAELRTELDHNQHHNPVGNHFHQLHRMTGR</sequence>
<dbReference type="KEGG" id="pvk:EPZ47_13600"/>
<evidence type="ECO:0000313" key="2">
    <source>
        <dbReference type="Proteomes" id="UP000296468"/>
    </source>
</evidence>
<proteinExistence type="predicted"/>
<organism evidence="1 2">
    <name type="scientific">Pseudomonas viciae</name>
    <dbReference type="NCBI Taxonomy" id="2505979"/>
    <lineage>
        <taxon>Bacteria</taxon>
        <taxon>Pseudomonadati</taxon>
        <taxon>Pseudomonadota</taxon>
        <taxon>Gammaproteobacteria</taxon>
        <taxon>Pseudomonadales</taxon>
        <taxon>Pseudomonadaceae</taxon>
        <taxon>Pseudomonas</taxon>
    </lineage>
</organism>
<dbReference type="RefSeq" id="WP_135845248.1">
    <property type="nucleotide sequence ID" value="NZ_CP035088.1"/>
</dbReference>
<dbReference type="EMBL" id="CP035088">
    <property type="protein sequence ID" value="QBZ89710.1"/>
    <property type="molecule type" value="Genomic_DNA"/>
</dbReference>